<dbReference type="InterPro" id="IPR036851">
    <property type="entry name" value="Chloroperoxidase-like_sf"/>
</dbReference>
<evidence type="ECO:0000313" key="9">
    <source>
        <dbReference type="EMBL" id="CEG35154.1"/>
    </source>
</evidence>
<dbReference type="OrthoDB" id="407298at2759"/>
<organism evidence="9 10">
    <name type="scientific">Plasmopara halstedii</name>
    <name type="common">Downy mildew of sunflower</name>
    <dbReference type="NCBI Taxonomy" id="4781"/>
    <lineage>
        <taxon>Eukaryota</taxon>
        <taxon>Sar</taxon>
        <taxon>Stramenopiles</taxon>
        <taxon>Oomycota</taxon>
        <taxon>Peronosporomycetes</taxon>
        <taxon>Peronosporales</taxon>
        <taxon>Peronosporaceae</taxon>
        <taxon>Plasmopara</taxon>
    </lineage>
</organism>
<dbReference type="GO" id="GO:0046872">
    <property type="term" value="F:metal ion binding"/>
    <property type="evidence" value="ECO:0007669"/>
    <property type="project" value="UniProtKB-KW"/>
</dbReference>
<evidence type="ECO:0000256" key="4">
    <source>
        <dbReference type="ARBA" id="ARBA00022723"/>
    </source>
</evidence>
<comment type="cofactor">
    <cofactor evidence="1">
        <name>heme b</name>
        <dbReference type="ChEBI" id="CHEBI:60344"/>
    </cofactor>
</comment>
<dbReference type="Proteomes" id="UP000054928">
    <property type="component" value="Unassembled WGS sequence"/>
</dbReference>
<dbReference type="PANTHER" id="PTHR33577">
    <property type="entry name" value="STERIGMATOCYSTIN BIOSYNTHESIS PEROXIDASE STCC-RELATED"/>
    <property type="match status" value="1"/>
</dbReference>
<evidence type="ECO:0000256" key="1">
    <source>
        <dbReference type="ARBA" id="ARBA00001970"/>
    </source>
</evidence>
<dbReference type="PROSITE" id="PS51405">
    <property type="entry name" value="HEME_HALOPEROXIDASE"/>
    <property type="match status" value="1"/>
</dbReference>
<keyword evidence="4" id="KW-0479">Metal-binding</keyword>
<dbReference type="InterPro" id="IPR000028">
    <property type="entry name" value="Chloroperoxidase"/>
</dbReference>
<evidence type="ECO:0000256" key="2">
    <source>
        <dbReference type="ARBA" id="ARBA00022559"/>
    </source>
</evidence>
<dbReference type="Gene3D" id="1.10.489.10">
    <property type="entry name" value="Chloroperoxidase-like"/>
    <property type="match status" value="1"/>
</dbReference>
<dbReference type="Pfam" id="PF01328">
    <property type="entry name" value="Peroxidase_2"/>
    <property type="match status" value="1"/>
</dbReference>
<evidence type="ECO:0000259" key="8">
    <source>
        <dbReference type="PROSITE" id="PS51405"/>
    </source>
</evidence>
<proteinExistence type="inferred from homology"/>
<protein>
    <submittedName>
        <fullName evidence="9">Chloroperoxidase</fullName>
    </submittedName>
</protein>
<evidence type="ECO:0000256" key="3">
    <source>
        <dbReference type="ARBA" id="ARBA00022617"/>
    </source>
</evidence>
<dbReference type="GeneID" id="36408963"/>
<keyword evidence="5" id="KW-0560">Oxidoreductase</keyword>
<keyword evidence="10" id="KW-1185">Reference proteome</keyword>
<sequence length="147" mass="16330">MLSILPDFVTLNTLSRLEHQISLSRPPTYYGHDPAAVNTTLVKSLLLRAKNGFLDAEGVGKAYKARLTEYQSDPRFSVTDSHLTQAFTEGSFLLLIFGANRDDRISVEDARSFLVDEKFPDNWKPSPTPVTLGEARAIAKDIRGFAT</sequence>
<comment type="similarity">
    <text evidence="7">Belongs to the chloroperoxidase family.</text>
</comment>
<name>A0A0P1A4F4_PLAHL</name>
<feature type="domain" description="Heme haloperoxidase family profile" evidence="8">
    <location>
        <begin position="1"/>
        <end position="137"/>
    </location>
</feature>
<evidence type="ECO:0000313" key="10">
    <source>
        <dbReference type="Proteomes" id="UP000054928"/>
    </source>
</evidence>
<keyword evidence="2 9" id="KW-0575">Peroxidase</keyword>
<dbReference type="RefSeq" id="XP_024571523.1">
    <property type="nucleotide sequence ID" value="XM_024730025.1"/>
</dbReference>
<keyword evidence="3" id="KW-0349">Heme</keyword>
<dbReference type="PANTHER" id="PTHR33577:SF9">
    <property type="entry name" value="PEROXIDASE STCC"/>
    <property type="match status" value="1"/>
</dbReference>
<evidence type="ECO:0000256" key="6">
    <source>
        <dbReference type="ARBA" id="ARBA00023004"/>
    </source>
</evidence>
<keyword evidence="6" id="KW-0408">Iron</keyword>
<dbReference type="OMA" id="PDNWKPS"/>
<dbReference type="GO" id="GO:0004601">
    <property type="term" value="F:peroxidase activity"/>
    <property type="evidence" value="ECO:0007669"/>
    <property type="project" value="UniProtKB-KW"/>
</dbReference>
<evidence type="ECO:0000256" key="7">
    <source>
        <dbReference type="ARBA" id="ARBA00025795"/>
    </source>
</evidence>
<reference evidence="10" key="1">
    <citation type="submission" date="2014-09" db="EMBL/GenBank/DDBJ databases">
        <authorList>
            <person name="Sharma Rahul"/>
            <person name="Thines Marco"/>
        </authorList>
    </citation>
    <scope>NUCLEOTIDE SEQUENCE [LARGE SCALE GENOMIC DNA]</scope>
</reference>
<accession>A0A0P1A4F4</accession>
<dbReference type="EMBL" id="CCYD01000007">
    <property type="protein sequence ID" value="CEG35154.1"/>
    <property type="molecule type" value="Genomic_DNA"/>
</dbReference>
<evidence type="ECO:0000256" key="5">
    <source>
        <dbReference type="ARBA" id="ARBA00023002"/>
    </source>
</evidence>
<dbReference type="AlphaFoldDB" id="A0A0P1A4F4"/>